<dbReference type="GO" id="GO:0005829">
    <property type="term" value="C:cytosol"/>
    <property type="evidence" value="ECO:0007669"/>
    <property type="project" value="TreeGrafter"/>
</dbReference>
<dbReference type="CDD" id="cd02430">
    <property type="entry name" value="PTH2"/>
    <property type="match status" value="1"/>
</dbReference>
<name>A0A8C4NMS3_EPTBU</name>
<dbReference type="OMA" id="RWENCAQ"/>
<protein>
    <recommendedName>
        <fullName evidence="6">Peptidyl-tRNA hydrolase 2, mitochondrial</fullName>
        <ecNumber evidence="1">3.1.1.29</ecNumber>
    </recommendedName>
</protein>
<evidence type="ECO:0000256" key="3">
    <source>
        <dbReference type="ARBA" id="ARBA00038050"/>
    </source>
</evidence>
<comment type="similarity">
    <text evidence="3">Belongs to the PTH2 family.</text>
</comment>
<keyword evidence="7" id="KW-0812">Transmembrane</keyword>
<dbReference type="EC" id="3.1.1.29" evidence="1"/>
<dbReference type="Ensembl" id="ENSEBUT00000006221.1">
    <property type="protein sequence ID" value="ENSEBUP00000005777.1"/>
    <property type="gene ID" value="ENSEBUG00000003900.1"/>
</dbReference>
<dbReference type="GO" id="GO:0004045">
    <property type="term" value="F:peptidyl-tRNA hydrolase activity"/>
    <property type="evidence" value="ECO:0007669"/>
    <property type="project" value="UniProtKB-EC"/>
</dbReference>
<reference evidence="8" key="1">
    <citation type="submission" date="2025-08" db="UniProtKB">
        <authorList>
            <consortium name="Ensembl"/>
        </authorList>
    </citation>
    <scope>IDENTIFICATION</scope>
</reference>
<sequence>MMDLMAPSTCCGVLAALGGGFLLGWFLRGRLSSAVPRGLLRPGGVVMGTADMESTSVAREGGEEKLVLVVRSDLGMGKGKVAAQCAHAAVSAYKRVARSNEEGLRRWEYGGQSKVVLRAPDEDALSQLLAHARSLSLPVSLVQDAGRTQIAPGSRTVLGIGPGAADIVDKVTGHLKLY</sequence>
<reference evidence="8" key="2">
    <citation type="submission" date="2025-09" db="UniProtKB">
        <authorList>
            <consortium name="Ensembl"/>
        </authorList>
    </citation>
    <scope>IDENTIFICATION</scope>
</reference>
<dbReference type="InterPro" id="IPR002833">
    <property type="entry name" value="PTH2"/>
</dbReference>
<feature type="transmembrane region" description="Helical" evidence="7">
    <location>
        <begin position="6"/>
        <end position="27"/>
    </location>
</feature>
<dbReference type="NCBIfam" id="NF003314">
    <property type="entry name" value="PRK04322.1"/>
    <property type="match status" value="1"/>
</dbReference>
<evidence type="ECO:0000256" key="2">
    <source>
        <dbReference type="ARBA" id="ARBA00022801"/>
    </source>
</evidence>
<evidence type="ECO:0000256" key="6">
    <source>
        <dbReference type="ARBA" id="ARBA00067311"/>
    </source>
</evidence>
<dbReference type="Gene3D" id="3.40.1490.10">
    <property type="entry name" value="Bit1"/>
    <property type="match status" value="1"/>
</dbReference>
<keyword evidence="2" id="KW-0378">Hydrolase</keyword>
<dbReference type="SUPFAM" id="SSF102462">
    <property type="entry name" value="Peptidyl-tRNA hydrolase II"/>
    <property type="match status" value="1"/>
</dbReference>
<comment type="catalytic activity">
    <reaction evidence="4">
        <text>an N-acyl-L-alpha-aminoacyl-tRNA + H2O = an N-acyl-L-amino acid + a tRNA + H(+)</text>
        <dbReference type="Rhea" id="RHEA:54448"/>
        <dbReference type="Rhea" id="RHEA-COMP:10123"/>
        <dbReference type="Rhea" id="RHEA-COMP:13883"/>
        <dbReference type="ChEBI" id="CHEBI:15377"/>
        <dbReference type="ChEBI" id="CHEBI:15378"/>
        <dbReference type="ChEBI" id="CHEBI:59874"/>
        <dbReference type="ChEBI" id="CHEBI:78442"/>
        <dbReference type="ChEBI" id="CHEBI:138191"/>
        <dbReference type="EC" id="3.1.1.29"/>
    </reaction>
</comment>
<evidence type="ECO:0000256" key="1">
    <source>
        <dbReference type="ARBA" id="ARBA00013260"/>
    </source>
</evidence>
<accession>A0A8C4NMS3</accession>
<organism evidence="8 9">
    <name type="scientific">Eptatretus burgeri</name>
    <name type="common">Inshore hagfish</name>
    <dbReference type="NCBI Taxonomy" id="7764"/>
    <lineage>
        <taxon>Eukaryota</taxon>
        <taxon>Metazoa</taxon>
        <taxon>Chordata</taxon>
        <taxon>Craniata</taxon>
        <taxon>Vertebrata</taxon>
        <taxon>Cyclostomata</taxon>
        <taxon>Myxini</taxon>
        <taxon>Myxiniformes</taxon>
        <taxon>Myxinidae</taxon>
        <taxon>Eptatretinae</taxon>
        <taxon>Eptatretus</taxon>
    </lineage>
</organism>
<dbReference type="PANTHER" id="PTHR12649:SF11">
    <property type="entry name" value="PEPTIDYL-TRNA HYDROLASE 2, MITOCHONDRIAL"/>
    <property type="match status" value="1"/>
</dbReference>
<keyword evidence="7" id="KW-0472">Membrane</keyword>
<evidence type="ECO:0000256" key="4">
    <source>
        <dbReference type="ARBA" id="ARBA00048707"/>
    </source>
</evidence>
<dbReference type="FunFam" id="3.40.1490.10:FF:000001">
    <property type="entry name" value="Peptidyl-tRNA hydrolase 2"/>
    <property type="match status" value="1"/>
</dbReference>
<keyword evidence="9" id="KW-1185">Reference proteome</keyword>
<dbReference type="PANTHER" id="PTHR12649">
    <property type="entry name" value="PEPTIDYL-TRNA HYDROLASE 2"/>
    <property type="match status" value="1"/>
</dbReference>
<proteinExistence type="inferred from homology"/>
<comment type="function">
    <text evidence="5">Peptidyl-tRNA hydrolase which releases tRNAs from the ribosome during protein synthesis. Promotes caspase-independent apoptosis by regulating the function of two transcriptional regulators, AES and TLE1.</text>
</comment>
<dbReference type="Proteomes" id="UP000694388">
    <property type="component" value="Unplaced"/>
</dbReference>
<evidence type="ECO:0000313" key="9">
    <source>
        <dbReference type="Proteomes" id="UP000694388"/>
    </source>
</evidence>
<evidence type="ECO:0000313" key="8">
    <source>
        <dbReference type="Ensembl" id="ENSEBUP00000005777.1"/>
    </source>
</evidence>
<dbReference type="GeneTree" id="ENSGT00390000015991"/>
<dbReference type="InterPro" id="IPR023476">
    <property type="entry name" value="Pep_tRNA_hydro_II_dom_sf"/>
</dbReference>
<dbReference type="NCBIfam" id="TIGR00283">
    <property type="entry name" value="arch_pth2"/>
    <property type="match status" value="1"/>
</dbReference>
<dbReference type="GO" id="GO:2000210">
    <property type="term" value="P:positive regulation of anoikis"/>
    <property type="evidence" value="ECO:0007669"/>
    <property type="project" value="TreeGrafter"/>
</dbReference>
<evidence type="ECO:0000256" key="7">
    <source>
        <dbReference type="SAM" id="Phobius"/>
    </source>
</evidence>
<dbReference type="Pfam" id="PF01981">
    <property type="entry name" value="PTH2"/>
    <property type="match status" value="1"/>
</dbReference>
<evidence type="ECO:0000256" key="5">
    <source>
        <dbReference type="ARBA" id="ARBA00059027"/>
    </source>
</evidence>
<dbReference type="AlphaFoldDB" id="A0A8C4NMS3"/>
<dbReference type="GO" id="GO:2000811">
    <property type="term" value="P:negative regulation of anoikis"/>
    <property type="evidence" value="ECO:0007669"/>
    <property type="project" value="TreeGrafter"/>
</dbReference>
<keyword evidence="7" id="KW-1133">Transmembrane helix</keyword>